<reference evidence="1" key="1">
    <citation type="submission" date="2023-03" db="EMBL/GenBank/DDBJ databases">
        <title>Andean soil-derived lignocellulolytic bacterial consortium as a source of novel taxa and putative plastic-active enzymes.</title>
        <authorList>
            <person name="Diaz-Garcia L."/>
            <person name="Chuvochina M."/>
            <person name="Feuerriegel G."/>
            <person name="Bunk B."/>
            <person name="Sproer C."/>
            <person name="Streit W.R."/>
            <person name="Rodriguez L.M."/>
            <person name="Overmann J."/>
            <person name="Jimenez D.J."/>
        </authorList>
    </citation>
    <scope>NUCLEOTIDE SEQUENCE</scope>
    <source>
        <strain evidence="1">MAG 26</strain>
    </source>
</reference>
<dbReference type="AlphaFoldDB" id="A0AAJ5X457"/>
<dbReference type="KEGG" id="acob:P0Y56_10730"/>
<sequence>MRFDRFLKNVAPAIAMAVVATGGTGCDGKFSFNGKQGRRLGELDLDGDAPETVHLMGPDVVRIVAGDAFSIALEGSDDAKERMRFILDEEPCRSCAIAPAGPRRMAISRP</sequence>
<evidence type="ECO:0000313" key="2">
    <source>
        <dbReference type="Proteomes" id="UP001218362"/>
    </source>
</evidence>
<evidence type="ECO:0000313" key="1">
    <source>
        <dbReference type="EMBL" id="WEK45507.1"/>
    </source>
</evidence>
<dbReference type="EMBL" id="CP119316">
    <property type="protein sequence ID" value="WEK45507.1"/>
    <property type="molecule type" value="Genomic_DNA"/>
</dbReference>
<proteinExistence type="predicted"/>
<organism evidence="1 2">
    <name type="scientific">Candidatus Andeanibacterium colombiense</name>
    <dbReference type="NCBI Taxonomy" id="3121345"/>
    <lineage>
        <taxon>Bacteria</taxon>
        <taxon>Pseudomonadati</taxon>
        <taxon>Pseudomonadota</taxon>
        <taxon>Alphaproteobacteria</taxon>
        <taxon>Sphingomonadales</taxon>
        <taxon>Sphingomonadaceae</taxon>
        <taxon>Candidatus Andeanibacterium</taxon>
    </lineage>
</organism>
<dbReference type="Proteomes" id="UP001218362">
    <property type="component" value="Chromosome"/>
</dbReference>
<accession>A0AAJ5X457</accession>
<name>A0AAJ5X457_9SPHN</name>
<gene>
    <name evidence="1" type="ORF">P0Y56_10730</name>
</gene>
<dbReference type="PROSITE" id="PS51257">
    <property type="entry name" value="PROKAR_LIPOPROTEIN"/>
    <property type="match status" value="1"/>
</dbReference>
<protein>
    <submittedName>
        <fullName evidence="1">Uncharacterized protein</fullName>
    </submittedName>
</protein>